<dbReference type="EMBL" id="GIBP01008593">
    <property type="protein sequence ID" value="NDV37562.1"/>
    <property type="molecule type" value="Transcribed_RNA"/>
</dbReference>
<dbReference type="PROSITE" id="PS50089">
    <property type="entry name" value="ZF_RING_2"/>
    <property type="match status" value="1"/>
</dbReference>
<feature type="domain" description="RING-type" evidence="2">
    <location>
        <begin position="131"/>
        <end position="166"/>
    </location>
</feature>
<protein>
    <recommendedName>
        <fullName evidence="5">RING-type domain-containing protein</fullName>
    </recommendedName>
</protein>
<dbReference type="Pfam" id="PF00293">
    <property type="entry name" value="NUDIX"/>
    <property type="match status" value="1"/>
</dbReference>
<feature type="domain" description="Nudix hydrolase" evidence="3">
    <location>
        <begin position="1"/>
        <end position="106"/>
    </location>
</feature>
<evidence type="ECO:0008006" key="5">
    <source>
        <dbReference type="Google" id="ProtNLM"/>
    </source>
</evidence>
<dbReference type="AlphaFoldDB" id="A0A6B2LKD9"/>
<evidence type="ECO:0000256" key="1">
    <source>
        <dbReference type="PROSITE-ProRule" id="PRU00175"/>
    </source>
</evidence>
<keyword evidence="1" id="KW-0479">Metal-binding</keyword>
<sequence>MLFISSRKTAGEWVLPKGFLLSGESARDALQRKTLEEAGLVGAPKAFLGTFPDPTINGNLHAYLFEVREVRTAWAQSFRQRQWVPLVAPNLPVRACLAPVLSAAREDLKASAQPAPQGTPPGAPEAPSHLCCVCMAKDVNTVFLNCAHSSTCQDCAQLLKDCPLCRQPIQSVLKIFKT</sequence>
<dbReference type="InterPro" id="IPR051728">
    <property type="entry name" value="RING-FYVE_E3_ubiquitin-ligase"/>
</dbReference>
<dbReference type="InterPro" id="IPR000086">
    <property type="entry name" value="NUDIX_hydrolase_dom"/>
</dbReference>
<dbReference type="GO" id="GO:0008270">
    <property type="term" value="F:zinc ion binding"/>
    <property type="evidence" value="ECO:0007669"/>
    <property type="project" value="UniProtKB-KW"/>
</dbReference>
<reference evidence="4" key="1">
    <citation type="journal article" date="2020" name="J. Eukaryot. Microbiol.">
        <title>De novo Sequencing, Assembly and Annotation of the Transcriptome for the Free-Living Testate Amoeba Arcella intermedia.</title>
        <authorList>
            <person name="Ribeiro G.M."/>
            <person name="Porfirio-Sousa A.L."/>
            <person name="Maurer-Alcala X.X."/>
            <person name="Katz L.A."/>
            <person name="Lahr D.J.G."/>
        </authorList>
    </citation>
    <scope>NUCLEOTIDE SEQUENCE</scope>
</reference>
<dbReference type="SUPFAM" id="SSF57850">
    <property type="entry name" value="RING/U-box"/>
    <property type="match status" value="1"/>
</dbReference>
<dbReference type="Gene3D" id="3.90.79.10">
    <property type="entry name" value="Nucleoside Triphosphate Pyrophosphohydrolase"/>
    <property type="match status" value="1"/>
</dbReference>
<keyword evidence="1" id="KW-0862">Zinc</keyword>
<dbReference type="InterPro" id="IPR013083">
    <property type="entry name" value="Znf_RING/FYVE/PHD"/>
</dbReference>
<organism evidence="4">
    <name type="scientific">Arcella intermedia</name>
    <dbReference type="NCBI Taxonomy" id="1963864"/>
    <lineage>
        <taxon>Eukaryota</taxon>
        <taxon>Amoebozoa</taxon>
        <taxon>Tubulinea</taxon>
        <taxon>Elardia</taxon>
        <taxon>Arcellinida</taxon>
        <taxon>Sphaerothecina</taxon>
        <taxon>Arcellidae</taxon>
        <taxon>Arcella</taxon>
    </lineage>
</organism>
<proteinExistence type="predicted"/>
<dbReference type="PROSITE" id="PS51462">
    <property type="entry name" value="NUDIX"/>
    <property type="match status" value="1"/>
</dbReference>
<evidence type="ECO:0000259" key="3">
    <source>
        <dbReference type="PROSITE" id="PS51462"/>
    </source>
</evidence>
<dbReference type="SUPFAM" id="SSF55811">
    <property type="entry name" value="Nudix"/>
    <property type="match status" value="1"/>
</dbReference>
<name>A0A6B2LKD9_9EUKA</name>
<evidence type="ECO:0000259" key="2">
    <source>
        <dbReference type="PROSITE" id="PS50089"/>
    </source>
</evidence>
<dbReference type="InterPro" id="IPR015797">
    <property type="entry name" value="NUDIX_hydrolase-like_dom_sf"/>
</dbReference>
<dbReference type="SMART" id="SM00184">
    <property type="entry name" value="RING"/>
    <property type="match status" value="1"/>
</dbReference>
<dbReference type="PANTHER" id="PTHR14879:SF5">
    <property type="entry name" value="RING-TYPE DOMAIN-CONTAINING PROTEIN"/>
    <property type="match status" value="1"/>
</dbReference>
<dbReference type="PANTHER" id="PTHR14879">
    <property type="entry name" value="CASPASE REGULATOR, RING FINGER DOMAIN-CONTAINING"/>
    <property type="match status" value="1"/>
</dbReference>
<evidence type="ECO:0000313" key="4">
    <source>
        <dbReference type="EMBL" id="NDV37562.1"/>
    </source>
</evidence>
<accession>A0A6B2LKD9</accession>
<dbReference type="InterPro" id="IPR001841">
    <property type="entry name" value="Znf_RING"/>
</dbReference>
<dbReference type="Pfam" id="PF13920">
    <property type="entry name" value="zf-C3HC4_3"/>
    <property type="match status" value="1"/>
</dbReference>
<dbReference type="Gene3D" id="3.30.40.10">
    <property type="entry name" value="Zinc/RING finger domain, C3HC4 (zinc finger)"/>
    <property type="match status" value="1"/>
</dbReference>
<keyword evidence="1" id="KW-0863">Zinc-finger</keyword>